<evidence type="ECO:0000313" key="1">
    <source>
        <dbReference type="EMBL" id="ARX35238.1"/>
    </source>
</evidence>
<dbReference type="Proteomes" id="UP000195540">
    <property type="component" value="Chromosome"/>
</dbReference>
<protein>
    <submittedName>
        <fullName evidence="1">Uncharacterized protein</fullName>
    </submittedName>
</protein>
<name>A0AAJ0Y972_PROMI</name>
<reference evidence="1 2" key="1">
    <citation type="submission" date="2017-05" db="EMBL/GenBank/DDBJ databases">
        <title>Whole genome sequencing of Proteus mirabilis AR_0155.</title>
        <authorList>
            <person name="Conlan S."/>
            <person name="Thomas P.J."/>
            <person name="Mullikin J."/>
            <person name="Frank K.M."/>
            <person name="Segre J.A."/>
        </authorList>
    </citation>
    <scope>NUCLEOTIDE SEQUENCE [LARGE SCALE GENOMIC DNA]</scope>
    <source>
        <strain evidence="1 2">AR_0155</strain>
    </source>
</reference>
<accession>A0AAJ0Y972</accession>
<dbReference type="RefSeq" id="WP_087726594.1">
    <property type="nucleotide sequence ID" value="NZ_BGKS01000036.1"/>
</dbReference>
<dbReference type="EMBL" id="CP021694">
    <property type="protein sequence ID" value="ARX35238.1"/>
    <property type="molecule type" value="Genomic_DNA"/>
</dbReference>
<dbReference type="AlphaFoldDB" id="A0AAJ0Y972"/>
<gene>
    <name evidence="1" type="ORF">AM402_14105</name>
</gene>
<evidence type="ECO:0000313" key="2">
    <source>
        <dbReference type="Proteomes" id="UP000195540"/>
    </source>
</evidence>
<proteinExistence type="predicted"/>
<organism evidence="1 2">
    <name type="scientific">Proteus mirabilis</name>
    <dbReference type="NCBI Taxonomy" id="584"/>
    <lineage>
        <taxon>Bacteria</taxon>
        <taxon>Pseudomonadati</taxon>
        <taxon>Pseudomonadota</taxon>
        <taxon>Gammaproteobacteria</taxon>
        <taxon>Enterobacterales</taxon>
        <taxon>Morganellaceae</taxon>
        <taxon>Proteus</taxon>
    </lineage>
</organism>
<sequence>MDDKTAEILALQQIVALLLHLLPEEKRQIANTTIECIKNQNFKALMLENNPNLTGEQLREGADKLSKAYSSILKSALFFDKNLDF</sequence>